<comment type="function">
    <text evidence="8">Necessary for efficient RNA polymerase II transcription elongation past template-encoded arresting sites.</text>
</comment>
<dbReference type="SUPFAM" id="SSF46942">
    <property type="entry name" value="Elongation factor TFIIS domain 2"/>
    <property type="match status" value="1"/>
</dbReference>
<evidence type="ECO:0000256" key="8">
    <source>
        <dbReference type="RuleBase" id="RU368078"/>
    </source>
</evidence>
<sequence length="346" mass="37288">MSSSAVSELPALKKALISASESKNKETISDILKKLLKITVTKEILKSTGVGQVVGKLRQFEDNGISQLAKNVVNKWKRDVTSSSKGTPVAQPSQAAIPTPPKPDNGSSNVQNGSTDATKSQTPSEQKTGSSAPAPAPTVTPSKPAAPTPAKPAGHAVPNANAEKKPESDRTAASDKVSFASVGDNVRQKCSEMLYNSLVIGSTVESNVVSDCAKEIESIEYDKAGNAVTPEYKARIRTLCLSLRNKDNPDLRKSIVDGSIAPKRFCTMSAEDMASEERKKLDAQIKQQNLFKAKGATTTQAETDMFRCSRCGKRKTTYYQMQTRSADEPMTTFVTCVECGNRWKFC</sequence>
<dbReference type="PANTHER" id="PTHR11477">
    <property type="entry name" value="TRANSCRIPTION FACTOR S-II ZINC FINGER DOMAIN-CONTAINING PROTEIN"/>
    <property type="match status" value="1"/>
</dbReference>
<dbReference type="FunFam" id="2.20.25.10:FF:000001">
    <property type="entry name" value="Probable Transcription elongation factor S-II"/>
    <property type="match status" value="1"/>
</dbReference>
<dbReference type="GO" id="GO:0031564">
    <property type="term" value="P:transcription antitermination"/>
    <property type="evidence" value="ECO:0007669"/>
    <property type="project" value="TreeGrafter"/>
</dbReference>
<evidence type="ECO:0000256" key="7">
    <source>
        <dbReference type="PROSITE-ProRule" id="PRU00649"/>
    </source>
</evidence>
<name>A0A9W8DQC0_9FUNG</name>
<dbReference type="Pfam" id="PF08711">
    <property type="entry name" value="Med26"/>
    <property type="match status" value="1"/>
</dbReference>
<dbReference type="Gene3D" id="2.20.25.10">
    <property type="match status" value="1"/>
</dbReference>
<reference evidence="13" key="1">
    <citation type="submission" date="2022-07" db="EMBL/GenBank/DDBJ databases">
        <title>Phylogenomic reconstructions and comparative analyses of Kickxellomycotina fungi.</title>
        <authorList>
            <person name="Reynolds N.K."/>
            <person name="Stajich J.E."/>
            <person name="Barry K."/>
            <person name="Grigoriev I.V."/>
            <person name="Crous P."/>
            <person name="Smith M.E."/>
        </authorList>
    </citation>
    <scope>NUCLEOTIDE SEQUENCE</scope>
    <source>
        <strain evidence="13">NBRC 100468</strain>
    </source>
</reference>
<comment type="similarity">
    <text evidence="8">Belongs to the TFS-II family.</text>
</comment>
<dbReference type="InterPro" id="IPR017923">
    <property type="entry name" value="TFIIS_N"/>
</dbReference>
<keyword evidence="2 8" id="KW-0479">Metal-binding</keyword>
<feature type="compositionally biased region" description="Basic and acidic residues" evidence="9">
    <location>
        <begin position="162"/>
        <end position="173"/>
    </location>
</feature>
<evidence type="ECO:0000256" key="1">
    <source>
        <dbReference type="ARBA" id="ARBA00004123"/>
    </source>
</evidence>
<dbReference type="GO" id="GO:0005634">
    <property type="term" value="C:nucleus"/>
    <property type="evidence" value="ECO:0007669"/>
    <property type="project" value="UniProtKB-SubCell"/>
</dbReference>
<dbReference type="AlphaFoldDB" id="A0A9W8DQC0"/>
<keyword evidence="8" id="KW-0805">Transcription regulation</keyword>
<dbReference type="SMART" id="SM00440">
    <property type="entry name" value="ZnF_C2C2"/>
    <property type="match status" value="1"/>
</dbReference>
<gene>
    <name evidence="13" type="primary">tfs1</name>
    <name evidence="13" type="ORF">H4219_001462</name>
</gene>
<dbReference type="InterPro" id="IPR035441">
    <property type="entry name" value="TFIIS/LEDGF_dom_sf"/>
</dbReference>
<feature type="domain" description="TFIIS central" evidence="12">
    <location>
        <begin position="186"/>
        <end position="301"/>
    </location>
</feature>
<dbReference type="Gene3D" id="1.10.472.30">
    <property type="entry name" value="Transcription elongation factor S-II, central domain"/>
    <property type="match status" value="1"/>
</dbReference>
<dbReference type="PROSITE" id="PS51319">
    <property type="entry name" value="TFIIS_N"/>
    <property type="match status" value="1"/>
</dbReference>
<protein>
    <recommendedName>
        <fullName evidence="8">Transcription elongation factor</fullName>
    </recommendedName>
</protein>
<dbReference type="SMART" id="SM00509">
    <property type="entry name" value="TFS2N"/>
    <property type="match status" value="1"/>
</dbReference>
<dbReference type="SMART" id="SM00510">
    <property type="entry name" value="TFS2M"/>
    <property type="match status" value="1"/>
</dbReference>
<dbReference type="EMBL" id="JANBPU010000016">
    <property type="protein sequence ID" value="KAJ1920229.1"/>
    <property type="molecule type" value="Genomic_DNA"/>
</dbReference>
<dbReference type="SUPFAM" id="SSF47676">
    <property type="entry name" value="Conserved domain common to transcription factors TFIIS, elongin A, CRSP70"/>
    <property type="match status" value="1"/>
</dbReference>
<dbReference type="GO" id="GO:0031440">
    <property type="term" value="P:regulation of mRNA 3'-end processing"/>
    <property type="evidence" value="ECO:0007669"/>
    <property type="project" value="TreeGrafter"/>
</dbReference>
<dbReference type="PROSITE" id="PS51133">
    <property type="entry name" value="ZF_TFIIS_2"/>
    <property type="match status" value="1"/>
</dbReference>
<feature type="region of interest" description="Disordered" evidence="9">
    <location>
        <begin position="79"/>
        <end position="176"/>
    </location>
</feature>
<dbReference type="PANTHER" id="PTHR11477:SF0">
    <property type="entry name" value="IP08861P-RELATED"/>
    <property type="match status" value="1"/>
</dbReference>
<evidence type="ECO:0000259" key="11">
    <source>
        <dbReference type="PROSITE" id="PS51319"/>
    </source>
</evidence>
<dbReference type="InterPro" id="IPR003618">
    <property type="entry name" value="TFIIS_cen_dom"/>
</dbReference>
<keyword evidence="13" id="KW-0648">Protein biosynthesis</keyword>
<comment type="subcellular location">
    <subcellularLocation>
        <location evidence="1 7 8">Nucleus</location>
    </subcellularLocation>
</comment>
<keyword evidence="3 6" id="KW-0863">Zinc-finger</keyword>
<dbReference type="OrthoDB" id="44867at2759"/>
<dbReference type="SUPFAM" id="SSF57783">
    <property type="entry name" value="Zinc beta-ribbon"/>
    <property type="match status" value="1"/>
</dbReference>
<keyword evidence="5 7" id="KW-0539">Nucleus</keyword>
<dbReference type="NCBIfam" id="TIGR01385">
    <property type="entry name" value="TFSII"/>
    <property type="match status" value="1"/>
</dbReference>
<dbReference type="Pfam" id="PF07500">
    <property type="entry name" value="TFIIS_M"/>
    <property type="match status" value="1"/>
</dbReference>
<dbReference type="Gene3D" id="1.20.930.10">
    <property type="entry name" value="Conserved domain common to transcription factors TFIIS, elongin A, CRSP70"/>
    <property type="match status" value="1"/>
</dbReference>
<keyword evidence="14" id="KW-1185">Reference proteome</keyword>
<dbReference type="GO" id="GO:0003746">
    <property type="term" value="F:translation elongation factor activity"/>
    <property type="evidence" value="ECO:0007669"/>
    <property type="project" value="UniProtKB-KW"/>
</dbReference>
<dbReference type="CDD" id="cd00183">
    <property type="entry name" value="TFIIS_I"/>
    <property type="match status" value="1"/>
</dbReference>
<dbReference type="CDD" id="cd13749">
    <property type="entry name" value="Zn-ribbon_TFIIS"/>
    <property type="match status" value="1"/>
</dbReference>
<evidence type="ECO:0000256" key="4">
    <source>
        <dbReference type="ARBA" id="ARBA00022833"/>
    </source>
</evidence>
<accession>A0A9W8DQC0</accession>
<proteinExistence type="inferred from homology"/>
<evidence type="ECO:0000259" key="10">
    <source>
        <dbReference type="PROSITE" id="PS51133"/>
    </source>
</evidence>
<dbReference type="InterPro" id="IPR003617">
    <property type="entry name" value="TFIIS/CRSP70_N_sub"/>
</dbReference>
<keyword evidence="13" id="KW-0251">Elongation factor</keyword>
<comment type="caution">
    <text evidence="13">The sequence shown here is derived from an EMBL/GenBank/DDBJ whole genome shotgun (WGS) entry which is preliminary data.</text>
</comment>
<dbReference type="GO" id="GO:0008270">
    <property type="term" value="F:zinc ion binding"/>
    <property type="evidence" value="ECO:0007669"/>
    <property type="project" value="UniProtKB-UniRule"/>
</dbReference>
<evidence type="ECO:0000256" key="3">
    <source>
        <dbReference type="ARBA" id="ARBA00022771"/>
    </source>
</evidence>
<dbReference type="Proteomes" id="UP001150538">
    <property type="component" value="Unassembled WGS sequence"/>
</dbReference>
<dbReference type="GO" id="GO:0003677">
    <property type="term" value="F:DNA binding"/>
    <property type="evidence" value="ECO:0007669"/>
    <property type="project" value="UniProtKB-KW"/>
</dbReference>
<evidence type="ECO:0000313" key="13">
    <source>
        <dbReference type="EMBL" id="KAJ1920229.1"/>
    </source>
</evidence>
<keyword evidence="8" id="KW-0804">Transcription</keyword>
<dbReference type="InterPro" id="IPR035100">
    <property type="entry name" value="TF_IIS-typ"/>
</dbReference>
<dbReference type="GO" id="GO:0006362">
    <property type="term" value="P:transcription elongation by RNA polymerase I"/>
    <property type="evidence" value="ECO:0007669"/>
    <property type="project" value="TreeGrafter"/>
</dbReference>
<keyword evidence="4 8" id="KW-0862">Zinc</keyword>
<evidence type="ECO:0000256" key="5">
    <source>
        <dbReference type="ARBA" id="ARBA00023242"/>
    </source>
</evidence>
<evidence type="ECO:0000313" key="14">
    <source>
        <dbReference type="Proteomes" id="UP001150538"/>
    </source>
</evidence>
<dbReference type="Pfam" id="PF01096">
    <property type="entry name" value="Zn_ribbon_TFIIS"/>
    <property type="match status" value="1"/>
</dbReference>
<feature type="compositionally biased region" description="Polar residues" evidence="9">
    <location>
        <begin position="105"/>
        <end position="129"/>
    </location>
</feature>
<feature type="compositionally biased region" description="Pro residues" evidence="9">
    <location>
        <begin position="134"/>
        <end position="150"/>
    </location>
</feature>
<feature type="compositionally biased region" description="Polar residues" evidence="9">
    <location>
        <begin position="81"/>
        <end position="96"/>
    </location>
</feature>
<dbReference type="GO" id="GO:0006368">
    <property type="term" value="P:transcription elongation by RNA polymerase II"/>
    <property type="evidence" value="ECO:0007669"/>
    <property type="project" value="InterPro"/>
</dbReference>
<evidence type="ECO:0000256" key="6">
    <source>
        <dbReference type="PROSITE-ProRule" id="PRU00472"/>
    </source>
</evidence>
<evidence type="ECO:0000256" key="2">
    <source>
        <dbReference type="ARBA" id="ARBA00022723"/>
    </source>
</evidence>
<feature type="domain" description="TFIIS N-terminal" evidence="11">
    <location>
        <begin position="7"/>
        <end position="83"/>
    </location>
</feature>
<dbReference type="FunFam" id="1.10.472.30:FF:000003">
    <property type="entry name" value="Transcription elongation factor S-II"/>
    <property type="match status" value="1"/>
</dbReference>
<evidence type="ECO:0000259" key="12">
    <source>
        <dbReference type="PROSITE" id="PS51321"/>
    </source>
</evidence>
<feature type="domain" description="TFIIS-type" evidence="10">
    <location>
        <begin position="304"/>
        <end position="344"/>
    </location>
</feature>
<evidence type="ECO:0000256" key="9">
    <source>
        <dbReference type="SAM" id="MobiDB-lite"/>
    </source>
</evidence>
<dbReference type="PIRSF" id="PIRSF006704">
    <property type="entry name" value="TF_IIS"/>
    <property type="match status" value="1"/>
</dbReference>
<dbReference type="PROSITE" id="PS51321">
    <property type="entry name" value="TFIIS_CENTRAL"/>
    <property type="match status" value="1"/>
</dbReference>
<dbReference type="InterPro" id="IPR006289">
    <property type="entry name" value="TFSII"/>
</dbReference>
<keyword evidence="8" id="KW-0238">DNA-binding</keyword>
<dbReference type="InterPro" id="IPR036575">
    <property type="entry name" value="TFIIS_cen_dom_sf"/>
</dbReference>
<dbReference type="PROSITE" id="PS00466">
    <property type="entry name" value="ZF_TFIIS_1"/>
    <property type="match status" value="1"/>
</dbReference>
<organism evidence="13 14">
    <name type="scientific">Mycoemilia scoparia</name>
    <dbReference type="NCBI Taxonomy" id="417184"/>
    <lineage>
        <taxon>Eukaryota</taxon>
        <taxon>Fungi</taxon>
        <taxon>Fungi incertae sedis</taxon>
        <taxon>Zoopagomycota</taxon>
        <taxon>Kickxellomycotina</taxon>
        <taxon>Kickxellomycetes</taxon>
        <taxon>Kickxellales</taxon>
        <taxon>Kickxellaceae</taxon>
        <taxon>Mycoemilia</taxon>
    </lineage>
</organism>
<dbReference type="InterPro" id="IPR001222">
    <property type="entry name" value="Znf_TFIIS"/>
</dbReference>